<dbReference type="Proteomes" id="UP000243297">
    <property type="component" value="Unassembled WGS sequence"/>
</dbReference>
<protein>
    <recommendedName>
        <fullName evidence="11">Potassium-transporting ATPase KdpC subunit</fullName>
    </recommendedName>
    <alternativeName>
        <fullName evidence="11">ATP phosphohydrolase [potassium-transporting] C chain</fullName>
    </alternativeName>
    <alternativeName>
        <fullName evidence="11">Potassium-binding and translocating subunit C</fullName>
    </alternativeName>
    <alternativeName>
        <fullName evidence="11">Potassium-translocating ATPase C chain</fullName>
    </alternativeName>
</protein>
<keyword evidence="8 11" id="KW-1133">Transmembrane helix</keyword>
<keyword evidence="4 11" id="KW-0812">Transmembrane</keyword>
<dbReference type="EMBL" id="FUWY01000002">
    <property type="protein sequence ID" value="SJZ53827.1"/>
    <property type="molecule type" value="Genomic_DNA"/>
</dbReference>
<keyword evidence="3 11" id="KW-0633">Potassium transport</keyword>
<keyword evidence="9 11" id="KW-0406">Ion transport</keyword>
<name>A0A1T4LGX6_9FIRM</name>
<dbReference type="Pfam" id="PF02669">
    <property type="entry name" value="KdpC"/>
    <property type="match status" value="1"/>
</dbReference>
<dbReference type="NCBIfam" id="NF001454">
    <property type="entry name" value="PRK00315.1"/>
    <property type="match status" value="1"/>
</dbReference>
<evidence type="ECO:0000256" key="10">
    <source>
        <dbReference type="ARBA" id="ARBA00023136"/>
    </source>
</evidence>
<keyword evidence="5 11" id="KW-0547">Nucleotide-binding</keyword>
<evidence type="ECO:0000256" key="8">
    <source>
        <dbReference type="ARBA" id="ARBA00022989"/>
    </source>
</evidence>
<dbReference type="RefSeq" id="WP_078711309.1">
    <property type="nucleotide sequence ID" value="NZ_FUWY01000002.1"/>
</dbReference>
<dbReference type="NCBIfam" id="TIGR00681">
    <property type="entry name" value="kdpC"/>
    <property type="match status" value="1"/>
</dbReference>
<dbReference type="OrthoDB" id="9809491at2"/>
<sequence length="209" mass="22454">MKEFFKGFKKAILLTLSFLVICGLIFPIVLTGVSQLIFPKQANGSLIEVNGEVVGSELIGQDFSEDYFLKCRPSAVNYNTYTQEQKDNGDYSGVASGSTNYAPTNPNLTDRVAQDIEDFLQANPTVSKEEIPTDLLTASGSGLDPHISVASAKIQLEAVSKASGLSMDVLNNIVDKNTSGKVLGIFGEETVNVLKANLDIAKEMGLLNN</sequence>
<keyword evidence="2 11" id="KW-1003">Cell membrane</keyword>
<keyword evidence="1 11" id="KW-0813">Transport</keyword>
<comment type="function">
    <text evidence="11">Part of the high-affinity ATP-driven potassium transport (or Kdp) system, which catalyzes the hydrolysis of ATP coupled with the electrogenic transport of potassium into the cytoplasm. This subunit acts as a catalytic chaperone that increases the ATP-binding affinity of the ATP-hydrolyzing subunit KdpB by the formation of a transient KdpB/KdpC/ATP ternary complex.</text>
</comment>
<comment type="subunit">
    <text evidence="11">The system is composed of three essential subunits: KdpA, KdpB and KdpC.</text>
</comment>
<evidence type="ECO:0000313" key="12">
    <source>
        <dbReference type="EMBL" id="SJZ53827.1"/>
    </source>
</evidence>
<evidence type="ECO:0000256" key="4">
    <source>
        <dbReference type="ARBA" id="ARBA00022692"/>
    </source>
</evidence>
<feature type="transmembrane region" description="Helical" evidence="11">
    <location>
        <begin position="12"/>
        <end position="38"/>
    </location>
</feature>
<dbReference type="PANTHER" id="PTHR30042:SF2">
    <property type="entry name" value="POTASSIUM-TRANSPORTING ATPASE KDPC SUBUNIT"/>
    <property type="match status" value="1"/>
</dbReference>
<evidence type="ECO:0000256" key="1">
    <source>
        <dbReference type="ARBA" id="ARBA00022448"/>
    </source>
</evidence>
<evidence type="ECO:0000256" key="3">
    <source>
        <dbReference type="ARBA" id="ARBA00022538"/>
    </source>
</evidence>
<dbReference type="STRING" id="118967.SAMN02745191_0878"/>
<dbReference type="NCBIfam" id="NF010600">
    <property type="entry name" value="PRK13995.1"/>
    <property type="match status" value="1"/>
</dbReference>
<comment type="subcellular location">
    <subcellularLocation>
        <location evidence="11">Cell membrane</location>
        <topology evidence="11">Single-pass membrane protein</topology>
    </subcellularLocation>
</comment>
<comment type="similarity">
    <text evidence="11">Belongs to the KdpC family.</text>
</comment>
<proteinExistence type="inferred from homology"/>
<gene>
    <name evidence="11" type="primary">kdpC</name>
    <name evidence="12" type="ORF">SAMN02745191_0878</name>
</gene>
<dbReference type="InterPro" id="IPR003820">
    <property type="entry name" value="KdpC"/>
</dbReference>
<reference evidence="13" key="1">
    <citation type="submission" date="2017-02" db="EMBL/GenBank/DDBJ databases">
        <authorList>
            <person name="Varghese N."/>
            <person name="Submissions S."/>
        </authorList>
    </citation>
    <scope>NUCLEOTIDE SEQUENCE [LARGE SCALE GENOMIC DNA]</scope>
    <source>
        <strain evidence="13">ATCC 25662</strain>
    </source>
</reference>
<keyword evidence="6 11" id="KW-0067">ATP-binding</keyword>
<dbReference type="GO" id="GO:0005524">
    <property type="term" value="F:ATP binding"/>
    <property type="evidence" value="ECO:0007669"/>
    <property type="project" value="UniProtKB-UniRule"/>
</dbReference>
<evidence type="ECO:0000256" key="9">
    <source>
        <dbReference type="ARBA" id="ARBA00023065"/>
    </source>
</evidence>
<dbReference type="PANTHER" id="PTHR30042">
    <property type="entry name" value="POTASSIUM-TRANSPORTING ATPASE C CHAIN"/>
    <property type="match status" value="1"/>
</dbReference>
<accession>A0A1T4LGX6</accession>
<dbReference type="GO" id="GO:0008556">
    <property type="term" value="F:P-type potassium transmembrane transporter activity"/>
    <property type="evidence" value="ECO:0007669"/>
    <property type="project" value="InterPro"/>
</dbReference>
<keyword evidence="13" id="KW-1185">Reference proteome</keyword>
<evidence type="ECO:0000256" key="11">
    <source>
        <dbReference type="HAMAP-Rule" id="MF_00276"/>
    </source>
</evidence>
<evidence type="ECO:0000256" key="2">
    <source>
        <dbReference type="ARBA" id="ARBA00022475"/>
    </source>
</evidence>
<dbReference type="AlphaFoldDB" id="A0A1T4LGX6"/>
<dbReference type="GO" id="GO:0005886">
    <property type="term" value="C:plasma membrane"/>
    <property type="evidence" value="ECO:0007669"/>
    <property type="project" value="UniProtKB-SubCell"/>
</dbReference>
<keyword evidence="7 11" id="KW-0630">Potassium</keyword>
<evidence type="ECO:0000256" key="7">
    <source>
        <dbReference type="ARBA" id="ARBA00022958"/>
    </source>
</evidence>
<dbReference type="PIRSF" id="PIRSF001296">
    <property type="entry name" value="K_ATPase_KdpC"/>
    <property type="match status" value="1"/>
</dbReference>
<keyword evidence="10 11" id="KW-0472">Membrane</keyword>
<organism evidence="12 13">
    <name type="scientific">Anaerorhabdus furcosa</name>
    <dbReference type="NCBI Taxonomy" id="118967"/>
    <lineage>
        <taxon>Bacteria</taxon>
        <taxon>Bacillati</taxon>
        <taxon>Bacillota</taxon>
        <taxon>Erysipelotrichia</taxon>
        <taxon>Erysipelotrichales</taxon>
        <taxon>Erysipelotrichaceae</taxon>
        <taxon>Anaerorhabdus</taxon>
    </lineage>
</organism>
<evidence type="ECO:0000313" key="13">
    <source>
        <dbReference type="Proteomes" id="UP000243297"/>
    </source>
</evidence>
<evidence type="ECO:0000256" key="6">
    <source>
        <dbReference type="ARBA" id="ARBA00022840"/>
    </source>
</evidence>
<evidence type="ECO:0000256" key="5">
    <source>
        <dbReference type="ARBA" id="ARBA00022741"/>
    </source>
</evidence>
<dbReference type="HAMAP" id="MF_00276">
    <property type="entry name" value="KdpC"/>
    <property type="match status" value="1"/>
</dbReference>